<accession>W1NQY9</accession>
<evidence type="ECO:0000256" key="1">
    <source>
        <dbReference type="ARBA" id="ARBA00022737"/>
    </source>
</evidence>
<dbReference type="STRING" id="13333.W1NQY9"/>
<evidence type="ECO:0000256" key="2">
    <source>
        <dbReference type="ARBA" id="ARBA00022803"/>
    </source>
</evidence>
<keyword evidence="5" id="KW-1185">Reference proteome</keyword>
<evidence type="ECO:0000256" key="3">
    <source>
        <dbReference type="PROSITE-ProRule" id="PRU00339"/>
    </source>
</evidence>
<proteinExistence type="predicted"/>
<evidence type="ECO:0000313" key="5">
    <source>
        <dbReference type="Proteomes" id="UP000017836"/>
    </source>
</evidence>
<dbReference type="PANTHER" id="PTHR45188">
    <property type="entry name" value="DNAJ PROTEIN P58IPK HOMOLOG"/>
    <property type="match status" value="1"/>
</dbReference>
<dbReference type="Proteomes" id="UP000017836">
    <property type="component" value="Unassembled WGS sequence"/>
</dbReference>
<dbReference type="eggNOG" id="KOG0550">
    <property type="taxonomic scope" value="Eukaryota"/>
</dbReference>
<gene>
    <name evidence="4" type="ORF">AMTR_s00108p00153640</name>
</gene>
<dbReference type="HOGENOM" id="CLU_1264414_0_0_1"/>
<sequence>MFQAKSSLEVAIDLFNSKIVIKAMDHLDKVVIVFSPECSKAKLLKIKILIAEKDYSGAIAETGYILKSDESNLEALLLRGQAYYYLVDHDVALRHYQKGLRLDPEHSGLKKAYFGLKNLIKKTKSMVAEFKSAKHVLELTGWFICFPHAEENLAKGKLRLAVEDFKGALALDPNHTAYNVHLYLELCKVLIKLARGKDALDSCTAALDIDGELIDALVQ</sequence>
<keyword evidence="2 3" id="KW-0802">TPR repeat</keyword>
<feature type="repeat" description="TPR" evidence="3">
    <location>
        <begin position="73"/>
        <end position="106"/>
    </location>
</feature>
<name>W1NQY9_AMBTC</name>
<dbReference type="SUPFAM" id="SSF48452">
    <property type="entry name" value="TPR-like"/>
    <property type="match status" value="2"/>
</dbReference>
<dbReference type="PROSITE" id="PS50005">
    <property type="entry name" value="TPR"/>
    <property type="match status" value="1"/>
</dbReference>
<dbReference type="Pfam" id="PF07719">
    <property type="entry name" value="TPR_2"/>
    <property type="match status" value="1"/>
</dbReference>
<dbReference type="InterPro" id="IPR019734">
    <property type="entry name" value="TPR_rpt"/>
</dbReference>
<protein>
    <submittedName>
        <fullName evidence="4">Uncharacterized protein</fullName>
    </submittedName>
</protein>
<keyword evidence="1" id="KW-0677">Repeat</keyword>
<organism evidence="4 5">
    <name type="scientific">Amborella trichopoda</name>
    <dbReference type="NCBI Taxonomy" id="13333"/>
    <lineage>
        <taxon>Eukaryota</taxon>
        <taxon>Viridiplantae</taxon>
        <taxon>Streptophyta</taxon>
        <taxon>Embryophyta</taxon>
        <taxon>Tracheophyta</taxon>
        <taxon>Spermatophyta</taxon>
        <taxon>Magnoliopsida</taxon>
        <taxon>Amborellales</taxon>
        <taxon>Amborellaceae</taxon>
        <taxon>Amborella</taxon>
    </lineage>
</organism>
<evidence type="ECO:0000313" key="4">
    <source>
        <dbReference type="EMBL" id="ERM99366.1"/>
    </source>
</evidence>
<dbReference type="OMA" id="HYYLADH"/>
<feature type="non-terminal residue" evidence="4">
    <location>
        <position position="219"/>
    </location>
</feature>
<dbReference type="Gene3D" id="1.25.40.10">
    <property type="entry name" value="Tetratricopeptide repeat domain"/>
    <property type="match status" value="1"/>
</dbReference>
<dbReference type="InterPro" id="IPR011990">
    <property type="entry name" value="TPR-like_helical_dom_sf"/>
</dbReference>
<reference evidence="5" key="1">
    <citation type="journal article" date="2013" name="Science">
        <title>The Amborella genome and the evolution of flowering plants.</title>
        <authorList>
            <consortium name="Amborella Genome Project"/>
        </authorList>
    </citation>
    <scope>NUCLEOTIDE SEQUENCE [LARGE SCALE GENOMIC DNA]</scope>
</reference>
<dbReference type="InterPro" id="IPR013105">
    <property type="entry name" value="TPR_2"/>
</dbReference>
<dbReference type="SMART" id="SM00028">
    <property type="entry name" value="TPR"/>
    <property type="match status" value="3"/>
</dbReference>
<dbReference type="EMBL" id="KI395026">
    <property type="protein sequence ID" value="ERM99366.1"/>
    <property type="molecule type" value="Genomic_DNA"/>
</dbReference>
<dbReference type="PANTHER" id="PTHR45188:SF2">
    <property type="entry name" value="DNAJ HOMOLOG SUBFAMILY C MEMBER 7"/>
    <property type="match status" value="1"/>
</dbReference>
<dbReference type="Gramene" id="ERM99366">
    <property type="protein sequence ID" value="ERM99366"/>
    <property type="gene ID" value="AMTR_s00108p00153640"/>
</dbReference>
<dbReference type="AlphaFoldDB" id="W1NQY9"/>
<dbReference type="GO" id="GO:0005788">
    <property type="term" value="C:endoplasmic reticulum lumen"/>
    <property type="evidence" value="ECO:0000318"/>
    <property type="project" value="GO_Central"/>
</dbReference>